<evidence type="ECO:0008006" key="4">
    <source>
        <dbReference type="Google" id="ProtNLM"/>
    </source>
</evidence>
<protein>
    <recommendedName>
        <fullName evidence="4">Transporter</fullName>
    </recommendedName>
</protein>
<evidence type="ECO:0000256" key="1">
    <source>
        <dbReference type="SAM" id="Phobius"/>
    </source>
</evidence>
<feature type="transmembrane region" description="Helical" evidence="1">
    <location>
        <begin position="21"/>
        <end position="47"/>
    </location>
</feature>
<organism evidence="2 3">
    <name type="scientific">Actinomyces bouchesdurhonensis</name>
    <dbReference type="NCBI Taxonomy" id="1852361"/>
    <lineage>
        <taxon>Bacteria</taxon>
        <taxon>Bacillati</taxon>
        <taxon>Actinomycetota</taxon>
        <taxon>Actinomycetes</taxon>
        <taxon>Actinomycetales</taxon>
        <taxon>Actinomycetaceae</taxon>
        <taxon>Actinomyces</taxon>
    </lineage>
</organism>
<accession>A0A929RRH3</accession>
<keyword evidence="1" id="KW-1133">Transmembrane helix</keyword>
<feature type="transmembrane region" description="Helical" evidence="1">
    <location>
        <begin position="523"/>
        <end position="541"/>
    </location>
</feature>
<feature type="transmembrane region" description="Helical" evidence="1">
    <location>
        <begin position="443"/>
        <end position="463"/>
    </location>
</feature>
<feature type="transmembrane region" description="Helical" evidence="1">
    <location>
        <begin position="412"/>
        <end position="431"/>
    </location>
</feature>
<sequence>MVGQLIRLKLRIIWNTVRRQTAVLVLAVLGTVQFGTMYVGALVGTAFLARSEEAQTLSAMLPVVGPAVFILWLILPILFASMDNSLDPVRLSPYVGPSKRLGAALAASTVVGPGGLLSAMFLILPAWFALWRAQWFAALVWLLAGVLTLPLAVLWARAVGTWFAVRLNSSSKKDLVTMVGIVAFFVVLTPLGYWVKLLSDNFSVELFHAGLNVALWTPVGAPFGVVASLLEGAWVAAALRSLIVAATAVLGWRAWLLVLRPVMSGYAGEVSADAQRAINEGRHLIDDSLVDETRSVRPARSRSTELRSVDTFTRLGLGVRSASLAARTARYWIVDPRLNMNMVFALIFPIIGVLMGRVDPEDQWSQLLFTGVFLYLVPVTVGLAVGALMQYDSTGAWIVVSSGMSGREERRGRLVGSLIVFVPLVIGYLVHDLAVGASRADVVFHQAVGVVLFSGAAATTLVLNARWVYPVQPPGVSPLATKGTGSFLMTMLLQLVGFAGTAILQVPSYVFLVLASFGAVPDWVAYVVCIVWSVLILEAAVRVGGRVWDRYSVGALTTIRSWPGH</sequence>
<feature type="transmembrane region" description="Helical" evidence="1">
    <location>
        <begin position="135"/>
        <end position="155"/>
    </location>
</feature>
<feature type="transmembrane region" description="Helical" evidence="1">
    <location>
        <begin position="59"/>
        <end position="80"/>
    </location>
</feature>
<comment type="caution">
    <text evidence="2">The sequence shown here is derived from an EMBL/GenBank/DDBJ whole genome shotgun (WGS) entry which is preliminary data.</text>
</comment>
<keyword evidence="1" id="KW-0472">Membrane</keyword>
<dbReference type="Proteomes" id="UP000759246">
    <property type="component" value="Unassembled WGS sequence"/>
</dbReference>
<feature type="transmembrane region" description="Helical" evidence="1">
    <location>
        <begin position="492"/>
        <end position="517"/>
    </location>
</feature>
<dbReference type="EMBL" id="JABZGF010000152">
    <property type="protein sequence ID" value="MBF0966604.1"/>
    <property type="molecule type" value="Genomic_DNA"/>
</dbReference>
<keyword evidence="1" id="KW-0812">Transmembrane</keyword>
<evidence type="ECO:0000313" key="3">
    <source>
        <dbReference type="Proteomes" id="UP000759246"/>
    </source>
</evidence>
<evidence type="ECO:0000313" key="2">
    <source>
        <dbReference type="EMBL" id="MBF0966604.1"/>
    </source>
</evidence>
<feature type="transmembrane region" description="Helical" evidence="1">
    <location>
        <begin position="338"/>
        <end position="355"/>
    </location>
</feature>
<gene>
    <name evidence="2" type="ORF">HXK09_05530</name>
</gene>
<feature type="transmembrane region" description="Helical" evidence="1">
    <location>
        <begin position="367"/>
        <end position="391"/>
    </location>
</feature>
<name>A0A929RRH3_9ACTO</name>
<feature type="transmembrane region" description="Helical" evidence="1">
    <location>
        <begin position="175"/>
        <end position="195"/>
    </location>
</feature>
<proteinExistence type="predicted"/>
<reference evidence="2" key="1">
    <citation type="submission" date="2020-04" db="EMBL/GenBank/DDBJ databases">
        <title>Deep metagenomics examines the oral microbiome during advanced dental caries in children, revealing novel taxa and co-occurrences with host molecules.</title>
        <authorList>
            <person name="Baker J.L."/>
            <person name="Morton J.T."/>
            <person name="Dinis M."/>
            <person name="Alvarez R."/>
            <person name="Tran N.C."/>
            <person name="Knight R."/>
            <person name="Edlund A."/>
        </authorList>
    </citation>
    <scope>NUCLEOTIDE SEQUENCE</scope>
    <source>
        <strain evidence="2">JCVI_30_bin.13</strain>
    </source>
</reference>
<feature type="transmembrane region" description="Helical" evidence="1">
    <location>
        <begin position="101"/>
        <end position="129"/>
    </location>
</feature>
<dbReference type="AlphaFoldDB" id="A0A929RRH3"/>